<feature type="compositionally biased region" description="Polar residues" evidence="10">
    <location>
        <begin position="16"/>
        <end position="27"/>
    </location>
</feature>
<feature type="transmembrane region" description="Helical" evidence="11">
    <location>
        <begin position="393"/>
        <end position="411"/>
    </location>
</feature>
<dbReference type="InterPro" id="IPR036412">
    <property type="entry name" value="HAD-like_sf"/>
</dbReference>
<sequence length="1334" mass="144746">MADDNPPIAPSEPESLGNQLPPTATTTAHDHQDLLRHTPSNSTSVTAISDPAHAAATAANSNASAVATPTTTSVKPNLSFATEAHTEHAPVHEEAHDQSSVNMPMALNGAEPSVAEGYSIYSNIKDGKASIEHQIEINVVDLFDVQSNKEISLEEVMDGLRYVMEYRIKGGRYPSLDYDVMKRLADGLLLHMGDSEKKRKLRQKLTEEADVAFQLFGEFLLEVQEFRQAVGEKPVSDLRHALKLDVRCGTGSTEQEQQSAVALIALLTTIYPQFSDWRELVKSDGQSDVQKCMKEHANFVKAEKMPEMGGVILAPQALCFDRRIKRCLKMYRTSLETGLPTEAIPALQEHYGRNILPQPPRTSIFKMIWTQFTDFMILLLLAVAILMAATNEIIPMIVLLVVVVLNAIIGFTQEYKAGRALDALSKLTVPTAQVLRDGNTFMINSEELVPGDIVILEEGESVPADLRLAEVSQLEIIESILTGESVAVNKDPKEIKTLTRKLPLGDCKGNAFMATVVAKGRGKGIVVRTGRLTEMGKISTAITGAPKILTPVQRKLAMLGKLLVVFAIVLCAVMAGITIAWSRDNIGEKLKLALSLAVSVIPEGLVAVTTVTMALGVRRMATRKAIVRTLPAVETLGSVTFICSDKTGTLTEGKMGAAELWTSDGAAYGFTESTSLDPNKGDVSLKTSDSEEPQILEKTLEKVPAQMLISLMVSSLCNNSSVVLKEEDENANISAAPVAVETTETEKSADVASKTAEWKGVGDPTEVALVVAAQKAGFPKSFFHELGYQRIYEQAFDSERKVMSVVYKAPVQETPEEHFEFVLAKGAPEEILNRCVGYLPHLSSGEIASPLDVLKPGEPEFSKSITEEFYDSVSEASGRMADNGLRVLGLAYKKVKINGGGEVPSDLDDGLDHINKTKSEKEAPASTLKPTKLDLITAANVQQLDDDDEDEAIPAGYSENELVFLGLIGLIDPARSGVRESVRICKEAGITVVMITGDHIKTASAIARELGILEEGGRAIKGEELDLLSEQAIAELKPFPNVFARVSPDNKLKLVTALQSRGESVAMTGDGVNDAPAIKAANVGVAMGIAGTEITKQAADIVLADDNFNTIVEAVEEGRRVFDNILKFIVYLLSCNCAEIFLFLLCAIVNVDLPFTVTMVLWANIIADVPPAMALGVEPAEPGLMSRIPRSPKRGILTKTSFFVVIFQSMVMTLLTFGVYMMSDRSTDEKEAYARSEAFAVLTTLQLLQGFLSRTMRTSVFKVRFTANRWMIFGVLLSFLLMIVGVYVPGLNDKVLTLQSIGGVSWAKIIVCSIILVICSELEKLLLRVTGWVI</sequence>
<dbReference type="GO" id="GO:0005524">
    <property type="term" value="F:ATP binding"/>
    <property type="evidence" value="ECO:0007669"/>
    <property type="project" value="UniProtKB-KW"/>
</dbReference>
<feature type="transmembrane region" description="Helical" evidence="11">
    <location>
        <begin position="1270"/>
        <end position="1288"/>
    </location>
</feature>
<evidence type="ECO:0000259" key="12">
    <source>
        <dbReference type="SMART" id="SM00831"/>
    </source>
</evidence>
<keyword evidence="7 11" id="KW-1133">Transmembrane helix</keyword>
<keyword evidence="3 11" id="KW-0812">Transmembrane</keyword>
<dbReference type="Gene3D" id="1.20.1110.10">
    <property type="entry name" value="Calcium-transporting ATPase, transmembrane domain"/>
    <property type="match status" value="1"/>
</dbReference>
<dbReference type="InterPro" id="IPR059000">
    <property type="entry name" value="ATPase_P-type_domA"/>
</dbReference>
<keyword evidence="5" id="KW-0067">ATP-binding</keyword>
<comment type="similarity">
    <text evidence="9">Belongs to the cation transport ATPase (P-type) (TC 3.A.3) family.</text>
</comment>
<dbReference type="EMBL" id="BQFW01000002">
    <property type="protein sequence ID" value="GJJ69591.1"/>
    <property type="molecule type" value="Genomic_DNA"/>
</dbReference>
<dbReference type="Pfam" id="PF00689">
    <property type="entry name" value="Cation_ATPase_C"/>
    <property type="match status" value="1"/>
</dbReference>
<evidence type="ECO:0000256" key="4">
    <source>
        <dbReference type="ARBA" id="ARBA00022741"/>
    </source>
</evidence>
<reference evidence="13" key="2">
    <citation type="journal article" date="2022" name="Microbiol. Resour. Announc.">
        <title>Whole-Genome Sequence of Entomortierella parvispora E1425, a Mucoromycotan Fungus Associated with Burkholderiaceae-Related Endosymbiotic Bacteria.</title>
        <authorList>
            <person name="Herlambang A."/>
            <person name="Guo Y."/>
            <person name="Takashima Y."/>
            <person name="Narisawa K."/>
            <person name="Ohta H."/>
            <person name="Nishizawa T."/>
        </authorList>
    </citation>
    <scope>NUCLEOTIDE SEQUENCE</scope>
    <source>
        <strain evidence="13">E1425</strain>
    </source>
</reference>
<evidence type="ECO:0000256" key="5">
    <source>
        <dbReference type="ARBA" id="ARBA00022840"/>
    </source>
</evidence>
<dbReference type="SFLD" id="SFLDF00027">
    <property type="entry name" value="p-type_atpase"/>
    <property type="match status" value="1"/>
</dbReference>
<evidence type="ECO:0000256" key="3">
    <source>
        <dbReference type="ARBA" id="ARBA00022692"/>
    </source>
</evidence>
<dbReference type="InterPro" id="IPR050510">
    <property type="entry name" value="Cation_transp_ATPase_P-type"/>
</dbReference>
<dbReference type="SUPFAM" id="SSF81653">
    <property type="entry name" value="Calcium ATPase, transduction domain A"/>
    <property type="match status" value="1"/>
</dbReference>
<dbReference type="SUPFAM" id="SSF81665">
    <property type="entry name" value="Calcium ATPase, transmembrane domain M"/>
    <property type="match status" value="1"/>
</dbReference>
<evidence type="ECO:0000256" key="10">
    <source>
        <dbReference type="SAM" id="MobiDB-lite"/>
    </source>
</evidence>
<dbReference type="InterPro" id="IPR006068">
    <property type="entry name" value="ATPase_P-typ_cation-transptr_C"/>
</dbReference>
<evidence type="ECO:0000256" key="11">
    <source>
        <dbReference type="SAM" id="Phobius"/>
    </source>
</evidence>
<feature type="transmembrane region" description="Helical" evidence="11">
    <location>
        <begin position="1196"/>
        <end position="1220"/>
    </location>
</feature>
<dbReference type="SUPFAM" id="SSF56784">
    <property type="entry name" value="HAD-like"/>
    <property type="match status" value="1"/>
</dbReference>
<evidence type="ECO:0000256" key="2">
    <source>
        <dbReference type="ARBA" id="ARBA00022475"/>
    </source>
</evidence>
<gene>
    <name evidence="13" type="ORF">EMPS_01938</name>
</gene>
<dbReference type="SMART" id="SM00831">
    <property type="entry name" value="Cation_ATPase_N"/>
    <property type="match status" value="1"/>
</dbReference>
<dbReference type="PANTHER" id="PTHR43294:SF21">
    <property type="entry name" value="CATION TRANSPORTING ATPASE"/>
    <property type="match status" value="1"/>
</dbReference>
<comment type="subcellular location">
    <subcellularLocation>
        <location evidence="1">Cell membrane</location>
        <topology evidence="1">Multi-pass membrane protein</topology>
    </subcellularLocation>
</comment>
<evidence type="ECO:0000313" key="14">
    <source>
        <dbReference type="Proteomes" id="UP000827284"/>
    </source>
</evidence>
<dbReference type="PRINTS" id="PR00119">
    <property type="entry name" value="CATATPASE"/>
</dbReference>
<dbReference type="Pfam" id="PF00122">
    <property type="entry name" value="E1-E2_ATPase"/>
    <property type="match status" value="1"/>
</dbReference>
<feature type="transmembrane region" description="Helical" evidence="11">
    <location>
        <begin position="1300"/>
        <end position="1319"/>
    </location>
</feature>
<proteinExistence type="inferred from homology"/>
<feature type="region of interest" description="Disordered" evidence="10">
    <location>
        <begin position="1"/>
        <end position="46"/>
    </location>
</feature>
<dbReference type="GO" id="GO:1990573">
    <property type="term" value="P:potassium ion import across plasma membrane"/>
    <property type="evidence" value="ECO:0007669"/>
    <property type="project" value="TreeGrafter"/>
</dbReference>
<dbReference type="NCBIfam" id="TIGR01494">
    <property type="entry name" value="ATPase_P-type"/>
    <property type="match status" value="2"/>
</dbReference>
<dbReference type="SFLD" id="SFLDS00003">
    <property type="entry name" value="Haloacid_Dehalogenase"/>
    <property type="match status" value="1"/>
</dbReference>
<dbReference type="GO" id="GO:0016887">
    <property type="term" value="F:ATP hydrolysis activity"/>
    <property type="evidence" value="ECO:0007669"/>
    <property type="project" value="InterPro"/>
</dbReference>
<evidence type="ECO:0000256" key="6">
    <source>
        <dbReference type="ARBA" id="ARBA00022967"/>
    </source>
</evidence>
<dbReference type="Pfam" id="PF00690">
    <property type="entry name" value="Cation_ATPase_N"/>
    <property type="match status" value="1"/>
</dbReference>
<dbReference type="InterPro" id="IPR023299">
    <property type="entry name" value="ATPase_P-typ_cyto_dom_N"/>
</dbReference>
<dbReference type="InterPro" id="IPR008250">
    <property type="entry name" value="ATPase_P-typ_transduc_dom_A_sf"/>
</dbReference>
<evidence type="ECO:0000256" key="7">
    <source>
        <dbReference type="ARBA" id="ARBA00022989"/>
    </source>
</evidence>
<dbReference type="PRINTS" id="PR00121">
    <property type="entry name" value="NAKATPASE"/>
</dbReference>
<dbReference type="OrthoDB" id="116380at2759"/>
<comment type="caution">
    <text evidence="13">The sequence shown here is derived from an EMBL/GenBank/DDBJ whole genome shotgun (WGS) entry which is preliminary data.</text>
</comment>
<dbReference type="GO" id="GO:0036376">
    <property type="term" value="P:sodium ion export across plasma membrane"/>
    <property type="evidence" value="ECO:0007669"/>
    <property type="project" value="TreeGrafter"/>
</dbReference>
<dbReference type="Gene3D" id="2.70.150.10">
    <property type="entry name" value="Calcium-transporting ATPase, cytoplasmic transduction domain A"/>
    <property type="match status" value="1"/>
</dbReference>
<dbReference type="InterPro" id="IPR044492">
    <property type="entry name" value="P_typ_ATPase_HD_dom"/>
</dbReference>
<dbReference type="Pfam" id="PF08282">
    <property type="entry name" value="Hydrolase_3"/>
    <property type="match status" value="1"/>
</dbReference>
<dbReference type="GO" id="GO:1902600">
    <property type="term" value="P:proton transmembrane transport"/>
    <property type="evidence" value="ECO:0007669"/>
    <property type="project" value="TreeGrafter"/>
</dbReference>
<evidence type="ECO:0000256" key="1">
    <source>
        <dbReference type="ARBA" id="ARBA00004651"/>
    </source>
</evidence>
<dbReference type="PANTHER" id="PTHR43294">
    <property type="entry name" value="SODIUM/POTASSIUM-TRANSPORTING ATPASE SUBUNIT ALPHA"/>
    <property type="match status" value="1"/>
</dbReference>
<feature type="transmembrane region" description="Helical" evidence="11">
    <location>
        <begin position="1128"/>
        <end position="1151"/>
    </location>
</feature>
<keyword evidence="14" id="KW-1185">Reference proteome</keyword>
<accession>A0A9P3H3T8</accession>
<protein>
    <recommendedName>
        <fullName evidence="12">Cation-transporting P-type ATPase N-terminal domain-containing protein</fullName>
    </recommendedName>
</protein>
<dbReference type="PROSITE" id="PS00154">
    <property type="entry name" value="ATPASE_E1_E2"/>
    <property type="match status" value="1"/>
</dbReference>
<keyword evidence="2" id="KW-1003">Cell membrane</keyword>
<keyword evidence="4" id="KW-0547">Nucleotide-binding</keyword>
<evidence type="ECO:0000256" key="8">
    <source>
        <dbReference type="ARBA" id="ARBA00023136"/>
    </source>
</evidence>
<feature type="transmembrane region" description="Helical" evidence="11">
    <location>
        <begin position="593"/>
        <end position="617"/>
    </location>
</feature>
<dbReference type="InterPro" id="IPR018303">
    <property type="entry name" value="ATPase_P-typ_P_site"/>
</dbReference>
<dbReference type="Pfam" id="PF13246">
    <property type="entry name" value="Cation_ATPase"/>
    <property type="match status" value="1"/>
</dbReference>
<name>A0A9P3H3T8_9FUNG</name>
<dbReference type="Gene3D" id="3.40.1110.10">
    <property type="entry name" value="Calcium-transporting ATPase, cytoplasmic domain N"/>
    <property type="match status" value="1"/>
</dbReference>
<dbReference type="FunFam" id="3.40.50.1000:FF:000028">
    <property type="entry name" value="Calcium-transporting P-type ATPase, putative"/>
    <property type="match status" value="1"/>
</dbReference>
<feature type="domain" description="Cation-transporting P-type ATPase N-terminal" evidence="12">
    <location>
        <begin position="318"/>
        <end position="392"/>
    </location>
</feature>
<dbReference type="InterPro" id="IPR004014">
    <property type="entry name" value="ATPase_P-typ_cation-transptr_N"/>
</dbReference>
<dbReference type="Gene3D" id="3.40.50.1000">
    <property type="entry name" value="HAD superfamily/HAD-like"/>
    <property type="match status" value="1"/>
</dbReference>
<dbReference type="GO" id="GO:0005886">
    <property type="term" value="C:plasma membrane"/>
    <property type="evidence" value="ECO:0007669"/>
    <property type="project" value="UniProtKB-SubCell"/>
</dbReference>
<dbReference type="InterPro" id="IPR023298">
    <property type="entry name" value="ATPase_P-typ_TM_dom_sf"/>
</dbReference>
<reference evidence="13" key="1">
    <citation type="submission" date="2021-11" db="EMBL/GenBank/DDBJ databases">
        <authorList>
            <person name="Herlambang A."/>
            <person name="Guo Y."/>
            <person name="Takashima Y."/>
            <person name="Nishizawa T."/>
        </authorList>
    </citation>
    <scope>NUCLEOTIDE SEQUENCE</scope>
    <source>
        <strain evidence="13">E1425</strain>
    </source>
</reference>
<dbReference type="GO" id="GO:0030007">
    <property type="term" value="P:intracellular potassium ion homeostasis"/>
    <property type="evidence" value="ECO:0007669"/>
    <property type="project" value="TreeGrafter"/>
</dbReference>
<dbReference type="InterPro" id="IPR023214">
    <property type="entry name" value="HAD_sf"/>
</dbReference>
<evidence type="ECO:0000256" key="9">
    <source>
        <dbReference type="ARBA" id="ARBA00038148"/>
    </source>
</evidence>
<dbReference type="SFLD" id="SFLDG00002">
    <property type="entry name" value="C1.7:_P-type_atpase_like"/>
    <property type="match status" value="1"/>
</dbReference>
<feature type="transmembrane region" description="Helical" evidence="11">
    <location>
        <begin position="562"/>
        <end position="581"/>
    </location>
</feature>
<dbReference type="GO" id="GO:0005391">
    <property type="term" value="F:P-type sodium:potassium-exchanging transporter activity"/>
    <property type="evidence" value="ECO:0007669"/>
    <property type="project" value="TreeGrafter"/>
</dbReference>
<keyword evidence="6" id="KW-1278">Translocase</keyword>
<keyword evidence="8 11" id="KW-0472">Membrane</keyword>
<evidence type="ECO:0000313" key="13">
    <source>
        <dbReference type="EMBL" id="GJJ69591.1"/>
    </source>
</evidence>
<dbReference type="InterPro" id="IPR001757">
    <property type="entry name" value="P_typ_ATPase"/>
</dbReference>
<dbReference type="GO" id="GO:0006883">
    <property type="term" value="P:intracellular sodium ion homeostasis"/>
    <property type="evidence" value="ECO:0007669"/>
    <property type="project" value="TreeGrafter"/>
</dbReference>
<dbReference type="SUPFAM" id="SSF81660">
    <property type="entry name" value="Metal cation-transporting ATPase, ATP-binding domain N"/>
    <property type="match status" value="1"/>
</dbReference>
<organism evidence="13 14">
    <name type="scientific">Entomortierella parvispora</name>
    <dbReference type="NCBI Taxonomy" id="205924"/>
    <lineage>
        <taxon>Eukaryota</taxon>
        <taxon>Fungi</taxon>
        <taxon>Fungi incertae sedis</taxon>
        <taxon>Mucoromycota</taxon>
        <taxon>Mortierellomycotina</taxon>
        <taxon>Mortierellomycetes</taxon>
        <taxon>Mortierellales</taxon>
        <taxon>Mortierellaceae</taxon>
        <taxon>Entomortierella</taxon>
    </lineage>
</organism>
<dbReference type="Proteomes" id="UP000827284">
    <property type="component" value="Unassembled WGS sequence"/>
</dbReference>